<evidence type="ECO:0000256" key="1">
    <source>
        <dbReference type="ARBA" id="ARBA00022723"/>
    </source>
</evidence>
<name>A0A1D2NDF0_ORCCI</name>
<accession>A0A1D2NDF0</accession>
<dbReference type="Gene3D" id="1.10.238.10">
    <property type="entry name" value="EF-hand"/>
    <property type="match status" value="1"/>
</dbReference>
<dbReference type="InterPro" id="IPR011992">
    <property type="entry name" value="EF-hand-dom_pair"/>
</dbReference>
<protein>
    <submittedName>
        <fullName evidence="5">EF-hand calcium-binding domain-containing protein 1</fullName>
    </submittedName>
</protein>
<keyword evidence="3" id="KW-0106">Calcium</keyword>
<evidence type="ECO:0000256" key="2">
    <source>
        <dbReference type="ARBA" id="ARBA00022737"/>
    </source>
</evidence>
<sequence length="242" mass="27792">MTGKSGLAKQHKIQATAELLTKSTHFTVDECKNLLLFHERMLVIGPLDRLRFREILHVTFCITDDVMLDLVYHAFDRDSDGVINPSEWVIGLSVMLRGDIQQLIDFVYFVYDMNGDRSLAREELTHCLKGCIYMGYGIDNDELDECERDIIEIAMRKLDVDKDSQITETDFQNACYEDPLLLQACGPCLPPDRSTAAFLALITDKYRNFTQCYHRHWVGGDQKGKPTQKKRSENLFETAVDI</sequence>
<keyword evidence="1" id="KW-0479">Metal-binding</keyword>
<feature type="domain" description="EF-hand" evidence="4">
    <location>
        <begin position="63"/>
        <end position="98"/>
    </location>
</feature>
<evidence type="ECO:0000259" key="4">
    <source>
        <dbReference type="PROSITE" id="PS50222"/>
    </source>
</evidence>
<feature type="domain" description="EF-hand" evidence="4">
    <location>
        <begin position="146"/>
        <end position="181"/>
    </location>
</feature>
<dbReference type="GO" id="GO:0005509">
    <property type="term" value="F:calcium ion binding"/>
    <property type="evidence" value="ECO:0007669"/>
    <property type="project" value="InterPro"/>
</dbReference>
<dbReference type="SUPFAM" id="SSF47473">
    <property type="entry name" value="EF-hand"/>
    <property type="match status" value="1"/>
</dbReference>
<organism evidence="5 6">
    <name type="scientific">Orchesella cincta</name>
    <name type="common">Springtail</name>
    <name type="synonym">Podura cincta</name>
    <dbReference type="NCBI Taxonomy" id="48709"/>
    <lineage>
        <taxon>Eukaryota</taxon>
        <taxon>Metazoa</taxon>
        <taxon>Ecdysozoa</taxon>
        <taxon>Arthropoda</taxon>
        <taxon>Hexapoda</taxon>
        <taxon>Collembola</taxon>
        <taxon>Entomobryomorpha</taxon>
        <taxon>Entomobryoidea</taxon>
        <taxon>Orchesellidae</taxon>
        <taxon>Orchesellinae</taxon>
        <taxon>Orchesella</taxon>
    </lineage>
</organism>
<keyword evidence="6" id="KW-1185">Reference proteome</keyword>
<evidence type="ECO:0000313" key="6">
    <source>
        <dbReference type="Proteomes" id="UP000094527"/>
    </source>
</evidence>
<dbReference type="OMA" id="DDMANNK"/>
<evidence type="ECO:0000313" key="5">
    <source>
        <dbReference type="EMBL" id="ODN03272.1"/>
    </source>
</evidence>
<dbReference type="Proteomes" id="UP000094527">
    <property type="component" value="Unassembled WGS sequence"/>
</dbReference>
<dbReference type="PANTHER" id="PTHR23055:SF60">
    <property type="entry name" value="CALAXIN"/>
    <property type="match status" value="1"/>
</dbReference>
<dbReference type="OrthoDB" id="191686at2759"/>
<proteinExistence type="predicted"/>
<dbReference type="InterPro" id="IPR028846">
    <property type="entry name" value="Recoverin"/>
</dbReference>
<keyword evidence="2" id="KW-0677">Repeat</keyword>
<dbReference type="PANTHER" id="PTHR23055">
    <property type="entry name" value="CALCIUM BINDING PROTEINS"/>
    <property type="match status" value="1"/>
</dbReference>
<dbReference type="EMBL" id="LJIJ01000079">
    <property type="protein sequence ID" value="ODN03272.1"/>
    <property type="molecule type" value="Genomic_DNA"/>
</dbReference>
<dbReference type="PROSITE" id="PS00018">
    <property type="entry name" value="EF_HAND_1"/>
    <property type="match status" value="2"/>
</dbReference>
<gene>
    <name evidence="5" type="ORF">Ocin01_03386</name>
</gene>
<dbReference type="PROSITE" id="PS50222">
    <property type="entry name" value="EF_HAND_2"/>
    <property type="match status" value="2"/>
</dbReference>
<dbReference type="AlphaFoldDB" id="A0A1D2NDF0"/>
<reference evidence="5 6" key="1">
    <citation type="journal article" date="2016" name="Genome Biol. Evol.">
        <title>Gene Family Evolution Reflects Adaptation to Soil Environmental Stressors in the Genome of the Collembolan Orchesella cincta.</title>
        <authorList>
            <person name="Faddeeva-Vakhrusheva A."/>
            <person name="Derks M.F."/>
            <person name="Anvar S.Y."/>
            <person name="Agamennone V."/>
            <person name="Suring W."/>
            <person name="Smit S."/>
            <person name="van Straalen N.M."/>
            <person name="Roelofs D."/>
        </authorList>
    </citation>
    <scope>NUCLEOTIDE SEQUENCE [LARGE SCALE GENOMIC DNA]</scope>
    <source>
        <tissue evidence="5">Mixed pool</tissue>
    </source>
</reference>
<dbReference type="STRING" id="48709.A0A1D2NDF0"/>
<comment type="caution">
    <text evidence="5">The sequence shown here is derived from an EMBL/GenBank/DDBJ whole genome shotgun (WGS) entry which is preliminary data.</text>
</comment>
<dbReference type="InterPro" id="IPR002048">
    <property type="entry name" value="EF_hand_dom"/>
</dbReference>
<evidence type="ECO:0000256" key="3">
    <source>
        <dbReference type="ARBA" id="ARBA00022837"/>
    </source>
</evidence>
<dbReference type="InterPro" id="IPR018247">
    <property type="entry name" value="EF_Hand_1_Ca_BS"/>
</dbReference>
<dbReference type="PRINTS" id="PR00450">
    <property type="entry name" value="RECOVERIN"/>
</dbReference>